<feature type="transmembrane region" description="Helical" evidence="6">
    <location>
        <begin position="418"/>
        <end position="440"/>
    </location>
</feature>
<dbReference type="EMBL" id="CP126101">
    <property type="protein sequence ID" value="WHY53614.1"/>
    <property type="molecule type" value="Genomic_DNA"/>
</dbReference>
<comment type="subcellular location">
    <subcellularLocation>
        <location evidence="1">Cell membrane</location>
        <topology evidence="1">Multi-pass membrane protein</topology>
    </subcellularLocation>
</comment>
<dbReference type="InterPro" id="IPR003838">
    <property type="entry name" value="ABC3_permease_C"/>
</dbReference>
<evidence type="ECO:0000259" key="7">
    <source>
        <dbReference type="Pfam" id="PF02687"/>
    </source>
</evidence>
<evidence type="ECO:0000256" key="1">
    <source>
        <dbReference type="ARBA" id="ARBA00004651"/>
    </source>
</evidence>
<evidence type="ECO:0000256" key="6">
    <source>
        <dbReference type="SAM" id="Phobius"/>
    </source>
</evidence>
<dbReference type="GO" id="GO:0005886">
    <property type="term" value="C:plasma membrane"/>
    <property type="evidence" value="ECO:0007669"/>
    <property type="project" value="UniProtKB-SubCell"/>
</dbReference>
<dbReference type="PANTHER" id="PTHR30287:SF2">
    <property type="entry name" value="BLL1001 PROTEIN"/>
    <property type="match status" value="1"/>
</dbReference>
<feature type="transmembrane region" description="Helical" evidence="6">
    <location>
        <begin position="248"/>
        <end position="272"/>
    </location>
</feature>
<dbReference type="Pfam" id="PF02687">
    <property type="entry name" value="FtsX"/>
    <property type="match status" value="2"/>
</dbReference>
<accession>A0AAX3X3Y7</accession>
<sequence>MYYRIIRNDMAKSKLISLTTIIFVTAAALLVSLSAILMVNLSGAIDTLMKQSKTPHFLQMHSGEINWDRLENFANNNSNVEEFQVLEFLNVDGAHIVIDGTSLAGNVQDNGFSTQSEKFDYLLDLEGQVIEVADGEIYVPVGYMKDGTANIGDTIVLDNKKKFIVAGFLRDSQMNSLLASSKRFLVSEHDYAAIKSFGSTEYLIEFRLKDMSEISTFETAYTSAGLEANGPTITYPLFKMLNAISDGLMIAVILLISVLVVTITFMCIRFTLLAKIEDDYREIGVMKAIGLRASDIKKIYLAKYAVIAAVGCLLGFALTFIFKGMLLENIRLYMGVNENRFLALLVGVIGVFLVFFVMIAYVSYVLRRFRKISAVEALRFGFSHGKSSGAKGFYLSKNRLLNTNLFLGIKDVLSRKSLYMTMLMVLVMSTFIIIVPQNLYNTISSKSFITYMGVGSSDLRIDIQQTDNIPKKAAEIVTALARDSAISKYAVLSTKSFNVKTTNGSEESIKIELGDHSIFPLRYAEGKAPVSQDEIALSVMNAEELGKKVGDHMTLLVDGKERNLIVSGTYSDITNGGKTAKAAFTNRQADTMWSVIYIELNDKTLIDAKISEYTESFQFAKISGIDDYIKQTFGSTIGSIGKASSLSVIIALILSILVTLLFMKMLIAKDRYSIAIMKSLGFTNKDITIQYMARSLFVLIVGIVLGTLLANTLGELLASAVIASFGASSFTFVVNPLSAYLLCPLVMGCTVLVATVISTVSAGQIKITDNIKE</sequence>
<evidence type="ECO:0000313" key="8">
    <source>
        <dbReference type="EMBL" id="WHY53614.1"/>
    </source>
</evidence>
<feature type="domain" description="ABC3 transporter permease C-terminal" evidence="7">
    <location>
        <begin position="648"/>
        <end position="757"/>
    </location>
</feature>
<keyword evidence="4 6" id="KW-1133">Transmembrane helix</keyword>
<protein>
    <submittedName>
        <fullName evidence="8">ABC transporter permease</fullName>
    </submittedName>
</protein>
<dbReference type="RefSeq" id="WP_283872021.1">
    <property type="nucleotide sequence ID" value="NZ_CP126101.1"/>
</dbReference>
<keyword evidence="5 6" id="KW-0472">Membrane</keyword>
<evidence type="ECO:0000256" key="2">
    <source>
        <dbReference type="ARBA" id="ARBA00022475"/>
    </source>
</evidence>
<dbReference type="AlphaFoldDB" id="A0AAX3X3Y7"/>
<organism evidence="8 9">
    <name type="scientific">Lysinibacillus pakistanensis</name>
    <dbReference type="NCBI Taxonomy" id="759811"/>
    <lineage>
        <taxon>Bacteria</taxon>
        <taxon>Bacillati</taxon>
        <taxon>Bacillota</taxon>
        <taxon>Bacilli</taxon>
        <taxon>Bacillales</taxon>
        <taxon>Bacillaceae</taxon>
        <taxon>Lysinibacillus</taxon>
    </lineage>
</organism>
<feature type="transmembrane region" description="Helical" evidence="6">
    <location>
        <begin position="342"/>
        <end position="366"/>
    </location>
</feature>
<feature type="transmembrane region" description="Helical" evidence="6">
    <location>
        <begin position="688"/>
        <end position="710"/>
    </location>
</feature>
<keyword evidence="2" id="KW-1003">Cell membrane</keyword>
<keyword evidence="3 6" id="KW-0812">Transmembrane</keyword>
<evidence type="ECO:0000256" key="4">
    <source>
        <dbReference type="ARBA" id="ARBA00022989"/>
    </source>
</evidence>
<gene>
    <name evidence="8" type="ORF">QNH24_10380</name>
</gene>
<feature type="transmembrane region" description="Helical" evidence="6">
    <location>
        <begin position="741"/>
        <end position="765"/>
    </location>
</feature>
<feature type="domain" description="ABC3 transporter permease C-terminal" evidence="7">
    <location>
        <begin position="255"/>
        <end position="368"/>
    </location>
</feature>
<reference evidence="8" key="1">
    <citation type="submission" date="2023-05" db="EMBL/GenBank/DDBJ databases">
        <title>Comparative genomics of Bacillaceae isolates and their secondary metabolite potential.</title>
        <authorList>
            <person name="Song L."/>
            <person name="Nielsen L.J."/>
            <person name="Mohite O."/>
            <person name="Xu X."/>
            <person name="Weber T."/>
            <person name="Kovacs A.T."/>
        </authorList>
    </citation>
    <scope>NUCLEOTIDE SEQUENCE</scope>
    <source>
        <strain evidence="8">LY1</strain>
    </source>
</reference>
<evidence type="ECO:0000313" key="9">
    <source>
        <dbReference type="Proteomes" id="UP001178322"/>
    </source>
</evidence>
<name>A0AAX3X3Y7_9BACI</name>
<proteinExistence type="predicted"/>
<dbReference type="Proteomes" id="UP001178322">
    <property type="component" value="Chromosome"/>
</dbReference>
<evidence type="ECO:0000256" key="3">
    <source>
        <dbReference type="ARBA" id="ARBA00022692"/>
    </source>
</evidence>
<feature type="transmembrane region" description="Helical" evidence="6">
    <location>
        <begin position="301"/>
        <end position="322"/>
    </location>
</feature>
<evidence type="ECO:0000256" key="5">
    <source>
        <dbReference type="ARBA" id="ARBA00023136"/>
    </source>
</evidence>
<dbReference type="PANTHER" id="PTHR30287">
    <property type="entry name" value="MEMBRANE COMPONENT OF PREDICTED ABC SUPERFAMILY METABOLITE UPTAKE TRANSPORTER"/>
    <property type="match status" value="1"/>
</dbReference>
<feature type="transmembrane region" description="Helical" evidence="6">
    <location>
        <begin position="646"/>
        <end position="667"/>
    </location>
</feature>
<dbReference type="InterPro" id="IPR038766">
    <property type="entry name" value="Membrane_comp_ABC_pdt"/>
</dbReference>